<keyword evidence="1" id="KW-0614">Plasmid</keyword>
<dbReference type="KEGG" id="shyd:CJD35_22050"/>
<gene>
    <name evidence="1" type="ORF">CJD35_22050</name>
</gene>
<sequence length="99" mass="10970">MHLTEEGRSLSERIDHAINAILIRPERRWISGKRQLARKAALLRESGMFDAQWYGLAHPDVTQAGEDPAIHYIQHGRAKVATLARSGPVHGDIAQGEPA</sequence>
<proteinExistence type="predicted"/>
<accession>A0A249N1D0</accession>
<name>A0A249N1D0_SPHXE</name>
<reference evidence="1 2" key="1">
    <citation type="submission" date="2017-08" db="EMBL/GenBank/DDBJ databases">
        <title>Whole Genome Sequence of Sphingobium hydrophobicum C1: Insights into Adaption to the Electronic-waste Contaminated Sediment.</title>
        <authorList>
            <person name="Song D."/>
            <person name="Chen X."/>
            <person name="Xu M."/>
        </authorList>
    </citation>
    <scope>NUCLEOTIDE SEQUENCE [LARGE SCALE GENOMIC DNA]</scope>
    <source>
        <strain evidence="1 2">C1</strain>
        <plasmid evidence="1 2">p5</plasmid>
    </source>
</reference>
<dbReference type="AlphaFoldDB" id="A0A249N1D0"/>
<evidence type="ECO:0000313" key="1">
    <source>
        <dbReference type="EMBL" id="ASY47149.1"/>
    </source>
</evidence>
<dbReference type="Proteomes" id="UP000217141">
    <property type="component" value="Plasmid p5"/>
</dbReference>
<geneLocation type="plasmid" evidence="1 2">
    <name>p5</name>
</geneLocation>
<organism evidence="1 2">
    <name type="scientific">Sphingobium xenophagum</name>
    <dbReference type="NCBI Taxonomy" id="121428"/>
    <lineage>
        <taxon>Bacteria</taxon>
        <taxon>Pseudomonadati</taxon>
        <taxon>Pseudomonadota</taxon>
        <taxon>Alphaproteobacteria</taxon>
        <taxon>Sphingomonadales</taxon>
        <taxon>Sphingomonadaceae</taxon>
        <taxon>Sphingobium</taxon>
    </lineage>
</organism>
<evidence type="ECO:0000313" key="2">
    <source>
        <dbReference type="Proteomes" id="UP000217141"/>
    </source>
</evidence>
<protein>
    <submittedName>
        <fullName evidence="1">Uncharacterized protein</fullName>
    </submittedName>
</protein>
<dbReference type="EMBL" id="CP022751">
    <property type="protein sequence ID" value="ASY47149.1"/>
    <property type="molecule type" value="Genomic_DNA"/>
</dbReference>